<feature type="compositionally biased region" description="Polar residues" evidence="9">
    <location>
        <begin position="398"/>
        <end position="407"/>
    </location>
</feature>
<evidence type="ECO:0008006" key="16">
    <source>
        <dbReference type="Google" id="ProtNLM"/>
    </source>
</evidence>
<feature type="compositionally biased region" description="Polar residues" evidence="9">
    <location>
        <begin position="464"/>
        <end position="481"/>
    </location>
</feature>
<evidence type="ECO:0000256" key="5">
    <source>
        <dbReference type="ARBA" id="ARBA00022729"/>
    </source>
</evidence>
<dbReference type="KEGG" id="lle:AYR59_06710"/>
<evidence type="ECO:0000259" key="13">
    <source>
        <dbReference type="PROSITE" id="PS51935"/>
    </source>
</evidence>
<dbReference type="EMBL" id="CP014907">
    <property type="protein sequence ID" value="ANZ59715.1"/>
    <property type="molecule type" value="Genomic_DNA"/>
</dbReference>
<comment type="similarity">
    <text evidence="1">Belongs to the peptidase C40 family.</text>
</comment>
<feature type="chain" id="PRO_5044242889" description="LPXTG cell wall anchor domain-containing protein" evidence="11">
    <location>
        <begin position="41"/>
        <end position="610"/>
    </location>
</feature>
<feature type="compositionally biased region" description="Low complexity" evidence="9">
    <location>
        <begin position="496"/>
        <end position="512"/>
    </location>
</feature>
<dbReference type="GeneID" id="61250531"/>
<keyword evidence="3" id="KW-0964">Secreted</keyword>
<keyword evidence="10" id="KW-1133">Transmembrane helix</keyword>
<evidence type="ECO:0000256" key="6">
    <source>
        <dbReference type="ARBA" id="ARBA00022801"/>
    </source>
</evidence>
<dbReference type="NCBIfam" id="TIGR01167">
    <property type="entry name" value="LPXTG_anchor"/>
    <property type="match status" value="1"/>
</dbReference>
<dbReference type="Pfam" id="PF00746">
    <property type="entry name" value="Gram_pos_anchor"/>
    <property type="match status" value="1"/>
</dbReference>
<accession>A0AB33BU47</accession>
<organism evidence="14 15">
    <name type="scientific">Fructilactobacillus lindneri</name>
    <dbReference type="NCBI Taxonomy" id="53444"/>
    <lineage>
        <taxon>Bacteria</taxon>
        <taxon>Bacillati</taxon>
        <taxon>Bacillota</taxon>
        <taxon>Bacilli</taxon>
        <taxon>Lactobacillales</taxon>
        <taxon>Lactobacillaceae</taxon>
        <taxon>Fructilactobacillus</taxon>
    </lineage>
</organism>
<feature type="compositionally biased region" description="Low complexity" evidence="9">
    <location>
        <begin position="379"/>
        <end position="397"/>
    </location>
</feature>
<dbReference type="Gene3D" id="3.90.1720.10">
    <property type="entry name" value="endopeptidase domain like (from Nostoc punctiforme)"/>
    <property type="match status" value="1"/>
</dbReference>
<feature type="compositionally biased region" description="Polar residues" evidence="9">
    <location>
        <begin position="134"/>
        <end position="155"/>
    </location>
</feature>
<feature type="compositionally biased region" description="Polar residues" evidence="9">
    <location>
        <begin position="513"/>
        <end position="529"/>
    </location>
</feature>
<dbReference type="GO" id="GO:0008234">
    <property type="term" value="F:cysteine-type peptidase activity"/>
    <property type="evidence" value="ECO:0007669"/>
    <property type="project" value="UniProtKB-KW"/>
</dbReference>
<keyword evidence="5 11" id="KW-0732">Signal</keyword>
<dbReference type="PANTHER" id="PTHR47053:SF1">
    <property type="entry name" value="MUREIN DD-ENDOPEPTIDASE MEPH-RELATED"/>
    <property type="match status" value="1"/>
</dbReference>
<dbReference type="PROSITE" id="PS51935">
    <property type="entry name" value="NLPC_P60"/>
    <property type="match status" value="1"/>
</dbReference>
<dbReference type="Pfam" id="PF19258">
    <property type="entry name" value="KxYKxGKxW_sig"/>
    <property type="match status" value="1"/>
</dbReference>
<dbReference type="RefSeq" id="WP_065866245.1">
    <property type="nucleotide sequence ID" value="NZ_CP014872.1"/>
</dbReference>
<dbReference type="InterPro" id="IPR038765">
    <property type="entry name" value="Papain-like_cys_pep_sf"/>
</dbReference>
<feature type="compositionally biased region" description="Low complexity" evidence="9">
    <location>
        <begin position="75"/>
        <end position="89"/>
    </location>
</feature>
<keyword evidence="6" id="KW-0378">Hydrolase</keyword>
<feature type="compositionally biased region" description="Polar residues" evidence="9">
    <location>
        <begin position="550"/>
        <end position="577"/>
    </location>
</feature>
<keyword evidence="8" id="KW-0572">Peptidoglycan-anchor</keyword>
<sequence>MKNEKLHYKMYKAGKQWMFAGIATLMVSGGVLLASNSASADATTNAAPTTQTAQTNNNVTSNQADKLSNQQTASNTNDVTNNQTANNNQNITNQLNNAAATTNQDQSTTQAVQNTADNAATTDDNVAKAADNTPASNQTPDNQATDVQSTPAPQNTVANNVADQAAPAVNNNARQTTESNVQAASTSATQNRLRTAATNLAVTNNDSANTTPAATPTQTATPQATPAAPVNKQAAATTSQAVTTASNTNNASAIINTGKQYVGTPYVWGGTTPAGFDCSGFVQYVFGKNGINLPRVASDQYAAVQHISSDEAQAGDLVFFNDGSIYHDGIYLGNGLMLDAQNRGVINNDSLGYFPGQVLFGRVNGVVNATGSTNNSVAVNNTTPANTNNTGNATTTPRQNAVAASQPTATVDDSNYLAPSNYTKLFSKNFAVTNDTSIGYQPGTPETNLDTQFKISQDGKDNSEIITPISNNQSTNNDDVKQNLNSQVKTNNQNKASNQTNTQVANQNQSATSALNTDSSKSANGQKDISSSNSNSSNAASDVADVNSAKTAKTDNQTNSASQNHTGSNSKGNNVLPQTGEQTTLLASILGAIILGLMALFGIKRRNANK</sequence>
<keyword evidence="7" id="KW-0788">Thiol protease</keyword>
<dbReference type="Proteomes" id="UP000093346">
    <property type="component" value="Chromosome"/>
</dbReference>
<dbReference type="PROSITE" id="PS50847">
    <property type="entry name" value="GRAM_POS_ANCHORING"/>
    <property type="match status" value="1"/>
</dbReference>
<dbReference type="NCBIfam" id="TIGR03715">
    <property type="entry name" value="KxYKxGKxW"/>
    <property type="match status" value="1"/>
</dbReference>
<evidence type="ECO:0000313" key="14">
    <source>
        <dbReference type="EMBL" id="ANZ59715.1"/>
    </source>
</evidence>
<keyword evidence="10" id="KW-0812">Transmembrane</keyword>
<feature type="domain" description="NlpC/P60" evidence="13">
    <location>
        <begin position="248"/>
        <end position="365"/>
    </location>
</feature>
<evidence type="ECO:0000256" key="3">
    <source>
        <dbReference type="ARBA" id="ARBA00022525"/>
    </source>
</evidence>
<evidence type="ECO:0000256" key="7">
    <source>
        <dbReference type="ARBA" id="ARBA00022807"/>
    </source>
</evidence>
<feature type="compositionally biased region" description="Low complexity" evidence="9">
    <location>
        <begin position="530"/>
        <end position="549"/>
    </location>
</feature>
<evidence type="ECO:0000256" key="1">
    <source>
        <dbReference type="ARBA" id="ARBA00007074"/>
    </source>
</evidence>
<gene>
    <name evidence="14" type="ORF">AYR59_06710</name>
</gene>
<feature type="compositionally biased region" description="Low complexity" evidence="9">
    <location>
        <begin position="210"/>
        <end position="226"/>
    </location>
</feature>
<feature type="signal peptide" evidence="11">
    <location>
        <begin position="1"/>
        <end position="40"/>
    </location>
</feature>
<evidence type="ECO:0000256" key="4">
    <source>
        <dbReference type="ARBA" id="ARBA00022670"/>
    </source>
</evidence>
<feature type="region of interest" description="Disordered" evidence="9">
    <location>
        <begin position="462"/>
        <end position="481"/>
    </location>
</feature>
<dbReference type="GO" id="GO:0006508">
    <property type="term" value="P:proteolysis"/>
    <property type="evidence" value="ECO:0007669"/>
    <property type="project" value="UniProtKB-KW"/>
</dbReference>
<feature type="region of interest" description="Disordered" evidence="9">
    <location>
        <begin position="70"/>
        <end position="89"/>
    </location>
</feature>
<evidence type="ECO:0000256" key="9">
    <source>
        <dbReference type="SAM" id="MobiDB-lite"/>
    </source>
</evidence>
<evidence type="ECO:0000313" key="15">
    <source>
        <dbReference type="Proteomes" id="UP000093346"/>
    </source>
</evidence>
<keyword evidence="4" id="KW-0645">Protease</keyword>
<evidence type="ECO:0000256" key="8">
    <source>
        <dbReference type="ARBA" id="ARBA00023088"/>
    </source>
</evidence>
<feature type="transmembrane region" description="Helical" evidence="10">
    <location>
        <begin position="585"/>
        <end position="603"/>
    </location>
</feature>
<protein>
    <recommendedName>
        <fullName evidence="16">LPXTG cell wall anchor domain-containing protein</fullName>
    </recommendedName>
</protein>
<keyword evidence="2" id="KW-0134">Cell wall</keyword>
<feature type="domain" description="Gram-positive cocci surface proteins LPxTG" evidence="12">
    <location>
        <begin position="576"/>
        <end position="610"/>
    </location>
</feature>
<dbReference type="PANTHER" id="PTHR47053">
    <property type="entry name" value="MUREIN DD-ENDOPEPTIDASE MEPH-RELATED"/>
    <property type="match status" value="1"/>
</dbReference>
<reference evidence="14 15" key="1">
    <citation type="submission" date="2016-03" db="EMBL/GenBank/DDBJ databases">
        <title>Pediococcus and Lactobacillus from brewery environment - whole genome sequencing and assembly.</title>
        <authorList>
            <person name="Behr J."/>
            <person name="Geissler A.J."/>
            <person name="Vogel R.F."/>
        </authorList>
    </citation>
    <scope>NUCLEOTIDE SEQUENCE [LARGE SCALE GENOMIC DNA]</scope>
    <source>
        <strain evidence="14 15">TMW 1.481</strain>
    </source>
</reference>
<proteinExistence type="inferred from homology"/>
<feature type="region of interest" description="Disordered" evidence="9">
    <location>
        <begin position="492"/>
        <end position="577"/>
    </location>
</feature>
<dbReference type="AlphaFoldDB" id="A0AB33BU47"/>
<evidence type="ECO:0000259" key="12">
    <source>
        <dbReference type="PROSITE" id="PS50847"/>
    </source>
</evidence>
<feature type="region of interest" description="Disordered" evidence="9">
    <location>
        <begin position="379"/>
        <end position="407"/>
    </location>
</feature>
<dbReference type="InterPro" id="IPR051202">
    <property type="entry name" value="Peptidase_C40"/>
</dbReference>
<dbReference type="Pfam" id="PF00877">
    <property type="entry name" value="NLPC_P60"/>
    <property type="match status" value="1"/>
</dbReference>
<dbReference type="SUPFAM" id="SSF54001">
    <property type="entry name" value="Cysteine proteinases"/>
    <property type="match status" value="1"/>
</dbReference>
<dbReference type="InterPro" id="IPR019931">
    <property type="entry name" value="LPXTG_anchor"/>
</dbReference>
<feature type="region of interest" description="Disordered" evidence="9">
    <location>
        <begin position="129"/>
        <end position="155"/>
    </location>
</feature>
<feature type="region of interest" description="Disordered" evidence="9">
    <location>
        <begin position="201"/>
        <end position="226"/>
    </location>
</feature>
<dbReference type="InterPro" id="IPR022263">
    <property type="entry name" value="KxYKxGKxW"/>
</dbReference>
<dbReference type="InterPro" id="IPR000064">
    <property type="entry name" value="NLP_P60_dom"/>
</dbReference>
<keyword evidence="10" id="KW-0472">Membrane</keyword>
<evidence type="ECO:0000256" key="11">
    <source>
        <dbReference type="SAM" id="SignalP"/>
    </source>
</evidence>
<evidence type="ECO:0000256" key="10">
    <source>
        <dbReference type="SAM" id="Phobius"/>
    </source>
</evidence>
<evidence type="ECO:0000256" key="2">
    <source>
        <dbReference type="ARBA" id="ARBA00022512"/>
    </source>
</evidence>
<name>A0AB33BU47_9LACO</name>